<keyword evidence="3" id="KW-0560">Oxidoreductase</keyword>
<keyword evidence="8" id="KW-1185">Reference proteome</keyword>
<evidence type="ECO:0000313" key="8">
    <source>
        <dbReference type="Proteomes" id="UP001302072"/>
    </source>
</evidence>
<dbReference type="Gene3D" id="3.90.380.10">
    <property type="entry name" value="Naphthalene 1,2-dioxygenase Alpha Subunit, Chain A, domain 1"/>
    <property type="match status" value="1"/>
</dbReference>
<dbReference type="GO" id="GO:0051213">
    <property type="term" value="F:dioxygenase activity"/>
    <property type="evidence" value="ECO:0007669"/>
    <property type="project" value="UniProtKB-KW"/>
</dbReference>
<dbReference type="InterPro" id="IPR050584">
    <property type="entry name" value="Cholesterol_7-desaturase"/>
</dbReference>
<keyword evidence="2" id="KW-0479">Metal-binding</keyword>
<feature type="domain" description="Rieske" evidence="6">
    <location>
        <begin position="12"/>
        <end position="117"/>
    </location>
</feature>
<keyword evidence="7" id="KW-0223">Dioxygenase</keyword>
<organism evidence="7 8">
    <name type="scientific">Stenotrophomonas oahuensis</name>
    <dbReference type="NCBI Taxonomy" id="3003271"/>
    <lineage>
        <taxon>Bacteria</taxon>
        <taxon>Pseudomonadati</taxon>
        <taxon>Pseudomonadota</taxon>
        <taxon>Gammaproteobacteria</taxon>
        <taxon>Lysobacterales</taxon>
        <taxon>Lysobacteraceae</taxon>
        <taxon>Stenotrophomonas</taxon>
    </lineage>
</organism>
<evidence type="ECO:0000313" key="7">
    <source>
        <dbReference type="EMBL" id="WNH52495.1"/>
    </source>
</evidence>
<evidence type="ECO:0000256" key="5">
    <source>
        <dbReference type="ARBA" id="ARBA00023014"/>
    </source>
</evidence>
<protein>
    <submittedName>
        <fullName evidence="7">Aromatic ring-hydroxylating dioxygenase subunit alpha</fullName>
    </submittedName>
</protein>
<dbReference type="Pfam" id="PF00355">
    <property type="entry name" value="Rieske"/>
    <property type="match status" value="1"/>
</dbReference>
<dbReference type="SUPFAM" id="SSF50022">
    <property type="entry name" value="ISP domain"/>
    <property type="match status" value="1"/>
</dbReference>
<evidence type="ECO:0000259" key="6">
    <source>
        <dbReference type="PROSITE" id="PS51296"/>
    </source>
</evidence>
<dbReference type="InterPro" id="IPR017941">
    <property type="entry name" value="Rieske_2Fe-2S"/>
</dbReference>
<dbReference type="PROSITE" id="PS51296">
    <property type="entry name" value="RIESKE"/>
    <property type="match status" value="1"/>
</dbReference>
<dbReference type="PANTHER" id="PTHR21266:SF60">
    <property type="entry name" value="3-KETOSTEROID-9-ALPHA-MONOOXYGENASE, OXYGENASE COMPONENT"/>
    <property type="match status" value="1"/>
</dbReference>
<dbReference type="Gene3D" id="2.102.10.10">
    <property type="entry name" value="Rieske [2Fe-2S] iron-sulphur domain"/>
    <property type="match status" value="1"/>
</dbReference>
<gene>
    <name evidence="7" type="ORF">PDM29_19585</name>
</gene>
<dbReference type="RefSeq" id="WP_311191691.1">
    <property type="nucleotide sequence ID" value="NZ_CP115541.1"/>
</dbReference>
<keyword evidence="4" id="KW-0408">Iron</keyword>
<dbReference type="InterPro" id="IPR036922">
    <property type="entry name" value="Rieske_2Fe-2S_sf"/>
</dbReference>
<keyword evidence="5" id="KW-0411">Iron-sulfur</keyword>
<sequence length="339" mass="37416">MSTWNPLLHTQWYAVARSDAVGPQPLGITVLDTHIALARSQDGDGTLIALEDRCPHRHAPLSAGCVKGRHLACPYHGWAFDAQGALRGVPGLPSEHTPPGVRVRAFATCELDGFVWLRPGPAGADQPNAMVRATDPGTRRFIWQTRWAANVVDAMENFLDPMHTHFIHAGLVRSDAARARATAQFTPTAEGFSVDYQGLPAQSGLLYRLFESERTGERAHFAAPGSTRIEYTYANGSRVLIDLHFTPRSPHETDVFVTLHVEGRWAPAWAVRLFVWPFLKRVNDQDAAMLRLQSDNKARFGARQGASTPLDLVRGTLEHFWSQGALPPEAVPRAVEMLL</sequence>
<dbReference type="EMBL" id="CP115541">
    <property type="protein sequence ID" value="WNH52495.1"/>
    <property type="molecule type" value="Genomic_DNA"/>
</dbReference>
<dbReference type="PANTHER" id="PTHR21266">
    <property type="entry name" value="IRON-SULFUR DOMAIN CONTAINING PROTEIN"/>
    <property type="match status" value="1"/>
</dbReference>
<dbReference type="Pfam" id="PF19112">
    <property type="entry name" value="VanA_C"/>
    <property type="match status" value="1"/>
</dbReference>
<evidence type="ECO:0000256" key="2">
    <source>
        <dbReference type="ARBA" id="ARBA00022723"/>
    </source>
</evidence>
<evidence type="ECO:0000256" key="1">
    <source>
        <dbReference type="ARBA" id="ARBA00022714"/>
    </source>
</evidence>
<evidence type="ECO:0000256" key="4">
    <source>
        <dbReference type="ARBA" id="ARBA00023004"/>
    </source>
</evidence>
<keyword evidence="1" id="KW-0001">2Fe-2S</keyword>
<dbReference type="InterPro" id="IPR044043">
    <property type="entry name" value="VanA_C_cat"/>
</dbReference>
<accession>A0ABY9YNL6</accession>
<name>A0ABY9YNL6_9GAMM</name>
<proteinExistence type="predicted"/>
<evidence type="ECO:0000256" key="3">
    <source>
        <dbReference type="ARBA" id="ARBA00023002"/>
    </source>
</evidence>
<reference evidence="7 8" key="1">
    <citation type="submission" date="2022-12" db="EMBL/GenBank/DDBJ databases">
        <title>Two new species, Stenotrophomonas aracearum and Stenotrophomonas oahuensis, isolated from Anthurium (Araceae family) in Hawaii.</title>
        <authorList>
            <person name="Chunag S.C."/>
            <person name="Dobhal S."/>
            <person name="Alvarez A."/>
            <person name="Arif M."/>
        </authorList>
    </citation>
    <scope>NUCLEOTIDE SEQUENCE [LARGE SCALE GENOMIC DNA]</scope>
    <source>
        <strain evidence="7 8">A5586</strain>
    </source>
</reference>
<dbReference type="Proteomes" id="UP001302072">
    <property type="component" value="Chromosome"/>
</dbReference>
<dbReference type="SUPFAM" id="SSF55961">
    <property type="entry name" value="Bet v1-like"/>
    <property type="match status" value="1"/>
</dbReference>